<feature type="compositionally biased region" description="Low complexity" evidence="14">
    <location>
        <begin position="285"/>
        <end position="307"/>
    </location>
</feature>
<dbReference type="PANTHER" id="PTHR15929">
    <property type="entry name" value="STORE-OPERATED CALCIUM ENTRY-ASSOCIATED REGULATORY FACTOR"/>
    <property type="match status" value="1"/>
</dbReference>
<keyword evidence="11" id="KW-0406">Ion transport</keyword>
<evidence type="ECO:0000313" key="17">
    <source>
        <dbReference type="EMBL" id="KAJ5248935.1"/>
    </source>
</evidence>
<evidence type="ECO:0000256" key="13">
    <source>
        <dbReference type="ARBA" id="ARBA00031116"/>
    </source>
</evidence>
<dbReference type="GO" id="GO:0005789">
    <property type="term" value="C:endoplasmic reticulum membrane"/>
    <property type="evidence" value="ECO:0007669"/>
    <property type="project" value="UniProtKB-SubCell"/>
</dbReference>
<keyword evidence="7 16" id="KW-0732">Signal</keyword>
<dbReference type="GO" id="GO:0006816">
    <property type="term" value="P:calcium ion transport"/>
    <property type="evidence" value="ECO:0007669"/>
    <property type="project" value="UniProtKB-KW"/>
</dbReference>
<evidence type="ECO:0000256" key="2">
    <source>
        <dbReference type="ARBA" id="ARBA00006833"/>
    </source>
</evidence>
<evidence type="ECO:0000256" key="3">
    <source>
        <dbReference type="ARBA" id="ARBA00016584"/>
    </source>
</evidence>
<keyword evidence="8" id="KW-0256">Endoplasmic reticulum</keyword>
<dbReference type="OrthoDB" id="20303at2759"/>
<reference evidence="17" key="1">
    <citation type="submission" date="2022-11" db="EMBL/GenBank/DDBJ databases">
        <authorList>
            <person name="Petersen C."/>
        </authorList>
    </citation>
    <scope>NUCLEOTIDE SEQUENCE</scope>
    <source>
        <strain evidence="17">IBT 19713</strain>
    </source>
</reference>
<evidence type="ECO:0000256" key="1">
    <source>
        <dbReference type="ARBA" id="ARBA00004115"/>
    </source>
</evidence>
<dbReference type="Proteomes" id="UP001150941">
    <property type="component" value="Unassembled WGS sequence"/>
</dbReference>
<dbReference type="GO" id="GO:2001256">
    <property type="term" value="P:regulation of store-operated calcium entry"/>
    <property type="evidence" value="ECO:0007669"/>
    <property type="project" value="InterPro"/>
</dbReference>
<comment type="similarity">
    <text evidence="2">Belongs to the SARAF family.</text>
</comment>
<dbReference type="Pfam" id="PF06682">
    <property type="entry name" value="SARAF"/>
    <property type="match status" value="1"/>
</dbReference>
<keyword evidence="4" id="KW-0813">Transport</keyword>
<gene>
    <name evidence="17" type="ORF">N7468_000386</name>
</gene>
<keyword evidence="18" id="KW-1185">Reference proteome</keyword>
<evidence type="ECO:0000256" key="8">
    <source>
        <dbReference type="ARBA" id="ARBA00022824"/>
    </source>
</evidence>
<evidence type="ECO:0000256" key="5">
    <source>
        <dbReference type="ARBA" id="ARBA00022568"/>
    </source>
</evidence>
<dbReference type="InterPro" id="IPR009567">
    <property type="entry name" value="SARAF"/>
</dbReference>
<protein>
    <recommendedName>
        <fullName evidence="3">Store-operated calcium entry-associated regulatory factor</fullName>
    </recommendedName>
    <alternativeName>
        <fullName evidence="13">Transmembrane protein 66</fullName>
    </alternativeName>
</protein>
<evidence type="ECO:0000256" key="10">
    <source>
        <dbReference type="ARBA" id="ARBA00022989"/>
    </source>
</evidence>
<evidence type="ECO:0000256" key="16">
    <source>
        <dbReference type="SAM" id="SignalP"/>
    </source>
</evidence>
<feature type="transmembrane region" description="Helical" evidence="15">
    <location>
        <begin position="171"/>
        <end position="192"/>
    </location>
</feature>
<evidence type="ECO:0000256" key="11">
    <source>
        <dbReference type="ARBA" id="ARBA00023065"/>
    </source>
</evidence>
<name>A0A9W9PM60_9EURO</name>
<keyword evidence="9" id="KW-0106">Calcium</keyword>
<reference evidence="17" key="2">
    <citation type="journal article" date="2023" name="IMA Fungus">
        <title>Comparative genomic study of the Penicillium genus elucidates a diverse pangenome and 15 lateral gene transfer events.</title>
        <authorList>
            <person name="Petersen C."/>
            <person name="Sorensen T."/>
            <person name="Nielsen M.R."/>
            <person name="Sondergaard T.E."/>
            <person name="Sorensen J.L."/>
            <person name="Fitzpatrick D.A."/>
            <person name="Frisvad J.C."/>
            <person name="Nielsen K.L."/>
        </authorList>
    </citation>
    <scope>NUCLEOTIDE SEQUENCE</scope>
    <source>
        <strain evidence="17">IBT 19713</strain>
    </source>
</reference>
<proteinExistence type="inferred from homology"/>
<dbReference type="EMBL" id="JAPQKS010000001">
    <property type="protein sequence ID" value="KAJ5248935.1"/>
    <property type="molecule type" value="Genomic_DNA"/>
</dbReference>
<evidence type="ECO:0000256" key="12">
    <source>
        <dbReference type="ARBA" id="ARBA00023136"/>
    </source>
</evidence>
<feature type="chain" id="PRO_5040868787" description="Store-operated calcium entry-associated regulatory factor" evidence="16">
    <location>
        <begin position="27"/>
        <end position="307"/>
    </location>
</feature>
<feature type="signal peptide" evidence="16">
    <location>
        <begin position="1"/>
        <end position="26"/>
    </location>
</feature>
<evidence type="ECO:0000313" key="18">
    <source>
        <dbReference type="Proteomes" id="UP001150941"/>
    </source>
</evidence>
<dbReference type="AlphaFoldDB" id="A0A9W9PM60"/>
<dbReference type="PANTHER" id="PTHR15929:SF0">
    <property type="entry name" value="STORE-OPERATED CALCIUM ENTRY-ASSOCIATED REGULATORY FACTOR"/>
    <property type="match status" value="1"/>
</dbReference>
<keyword evidence="6 15" id="KW-0812">Transmembrane</keyword>
<evidence type="ECO:0000256" key="15">
    <source>
        <dbReference type="SAM" id="Phobius"/>
    </source>
</evidence>
<evidence type="ECO:0000256" key="4">
    <source>
        <dbReference type="ARBA" id="ARBA00022448"/>
    </source>
</evidence>
<evidence type="ECO:0000256" key="7">
    <source>
        <dbReference type="ARBA" id="ARBA00022729"/>
    </source>
</evidence>
<keyword evidence="12 15" id="KW-0472">Membrane</keyword>
<comment type="caution">
    <text evidence="17">The sequence shown here is derived from an EMBL/GenBank/DDBJ whole genome shotgun (WGS) entry which is preliminary data.</text>
</comment>
<organism evidence="17 18">
    <name type="scientific">Penicillium chermesinum</name>
    <dbReference type="NCBI Taxonomy" id="63820"/>
    <lineage>
        <taxon>Eukaryota</taxon>
        <taxon>Fungi</taxon>
        <taxon>Dikarya</taxon>
        <taxon>Ascomycota</taxon>
        <taxon>Pezizomycotina</taxon>
        <taxon>Eurotiomycetes</taxon>
        <taxon>Eurotiomycetidae</taxon>
        <taxon>Eurotiales</taxon>
        <taxon>Aspergillaceae</taxon>
        <taxon>Penicillium</taxon>
    </lineage>
</organism>
<feature type="compositionally biased region" description="Gly residues" evidence="14">
    <location>
        <begin position="208"/>
        <end position="220"/>
    </location>
</feature>
<feature type="region of interest" description="Disordered" evidence="14">
    <location>
        <begin position="195"/>
        <end position="228"/>
    </location>
</feature>
<evidence type="ECO:0000256" key="9">
    <source>
        <dbReference type="ARBA" id="ARBA00022837"/>
    </source>
</evidence>
<dbReference type="GeneID" id="83196986"/>
<evidence type="ECO:0000256" key="14">
    <source>
        <dbReference type="SAM" id="MobiDB-lite"/>
    </source>
</evidence>
<keyword evidence="5" id="KW-0109">Calcium transport</keyword>
<dbReference type="RefSeq" id="XP_058335714.1">
    <property type="nucleotide sequence ID" value="XM_058469683.1"/>
</dbReference>
<feature type="region of interest" description="Disordered" evidence="14">
    <location>
        <begin position="271"/>
        <end position="307"/>
    </location>
</feature>
<accession>A0A9W9PM60</accession>
<evidence type="ECO:0000256" key="6">
    <source>
        <dbReference type="ARBA" id="ARBA00022692"/>
    </source>
</evidence>
<sequence>MVYIDVAAMRLATLLSIMLLPCQASASTTPPGRNAILLSNVHTLTLRADGMTTARRVSPIPQLKCVGPARVCRLYKPEIMRCTNDGYGYDEEDVQWTCKAPLPPEFKLGSTDVICEGYRNADDKWVLKGSCGVEYRLFLTEEGEKRFGNSNWDSWKSGDSSEDSLGTFGTIIFWFIMIAVALLICIPCIRGLSDGSDHEGRRPRRRGGYWGGGGGGGGGYPPGPPPPYSRYADGFDSYKRYRHEEGWRPGFWSGALGGAAAGYGLGRSRNSGYSGRNYDPGEGSSGSRTPGFSSTSTSTGFGSTRRR</sequence>
<comment type="subcellular location">
    <subcellularLocation>
        <location evidence="1">Endoplasmic reticulum membrane</location>
        <topology evidence="1">Single-pass type I membrane protein</topology>
    </subcellularLocation>
</comment>
<keyword evidence="10 15" id="KW-1133">Transmembrane helix</keyword>